<feature type="compositionally biased region" description="Pro residues" evidence="1">
    <location>
        <begin position="165"/>
        <end position="174"/>
    </location>
</feature>
<gene>
    <name evidence="2" type="ORF">SPIL2461_LOCUS10403</name>
</gene>
<comment type="caution">
    <text evidence="2">The sequence shown here is derived from an EMBL/GenBank/DDBJ whole genome shotgun (WGS) entry which is preliminary data.</text>
</comment>
<dbReference type="Proteomes" id="UP000649617">
    <property type="component" value="Unassembled WGS sequence"/>
</dbReference>
<accession>A0A812R5Y2</accession>
<proteinExistence type="predicted"/>
<protein>
    <submittedName>
        <fullName evidence="2">Uncharacterized protein</fullName>
    </submittedName>
</protein>
<dbReference type="OrthoDB" id="272303at2759"/>
<keyword evidence="3" id="KW-1185">Reference proteome</keyword>
<organism evidence="2 3">
    <name type="scientific">Symbiodinium pilosum</name>
    <name type="common">Dinoflagellate</name>
    <dbReference type="NCBI Taxonomy" id="2952"/>
    <lineage>
        <taxon>Eukaryota</taxon>
        <taxon>Sar</taxon>
        <taxon>Alveolata</taxon>
        <taxon>Dinophyceae</taxon>
        <taxon>Suessiales</taxon>
        <taxon>Symbiodiniaceae</taxon>
        <taxon>Symbiodinium</taxon>
    </lineage>
</organism>
<dbReference type="EMBL" id="CAJNIZ010019280">
    <property type="protein sequence ID" value="CAE7423809.1"/>
    <property type="molecule type" value="Genomic_DNA"/>
</dbReference>
<feature type="non-terminal residue" evidence="2">
    <location>
        <position position="1"/>
    </location>
</feature>
<dbReference type="AlphaFoldDB" id="A0A812R5Y2"/>
<feature type="compositionally biased region" description="Polar residues" evidence="1">
    <location>
        <begin position="190"/>
        <end position="203"/>
    </location>
</feature>
<feature type="region of interest" description="Disordered" evidence="1">
    <location>
        <begin position="150"/>
        <end position="203"/>
    </location>
</feature>
<evidence type="ECO:0000313" key="3">
    <source>
        <dbReference type="Proteomes" id="UP000649617"/>
    </source>
</evidence>
<evidence type="ECO:0000313" key="2">
    <source>
        <dbReference type="EMBL" id="CAE7423809.1"/>
    </source>
</evidence>
<feature type="compositionally biased region" description="Basic and acidic residues" evidence="1">
    <location>
        <begin position="153"/>
        <end position="164"/>
    </location>
</feature>
<reference evidence="2" key="1">
    <citation type="submission" date="2021-02" db="EMBL/GenBank/DDBJ databases">
        <authorList>
            <person name="Dougan E. K."/>
            <person name="Rhodes N."/>
            <person name="Thang M."/>
            <person name="Chan C."/>
        </authorList>
    </citation>
    <scope>NUCLEOTIDE SEQUENCE</scope>
</reference>
<name>A0A812R5Y2_SYMPI</name>
<evidence type="ECO:0000256" key="1">
    <source>
        <dbReference type="SAM" id="MobiDB-lite"/>
    </source>
</evidence>
<sequence>GFAATPRRRGLLTPLPKTLQRARLLRGQSKTSRMQPAAIADSQSWLDQSLMPETRSTWQDSLMFRSSMDWGWMSTQRDNLAESTVFEEEVSFTLLQQHLGRPPCHNCIAMVYDRDLERERDQAEQELPPQLKPKVQELLGDIRAFQYPRRRNIQHEIREKEIRPPPRQTPPPRTPRMLVEELSSHDPSWMEQSVSSSLTKRDL</sequence>